<dbReference type="AlphaFoldDB" id="A0A9N9XLC7"/>
<evidence type="ECO:0000256" key="10">
    <source>
        <dbReference type="ARBA" id="ARBA00058504"/>
    </source>
</evidence>
<comment type="cofactor">
    <cofactor evidence="1">
        <name>Mg(2+)</name>
        <dbReference type="ChEBI" id="CHEBI:18420"/>
    </cofactor>
</comment>
<protein>
    <recommendedName>
        <fullName evidence="12">Alkyl transferase</fullName>
        <ecNumber evidence="12">2.5.1.-</ecNumber>
    </recommendedName>
</protein>
<evidence type="ECO:0000256" key="3">
    <source>
        <dbReference type="ARBA" id="ARBA00004922"/>
    </source>
</evidence>
<dbReference type="OrthoDB" id="4173905at2759"/>
<dbReference type="HAMAP" id="MF_01139">
    <property type="entry name" value="ISPT"/>
    <property type="match status" value="1"/>
</dbReference>
<gene>
    <name evidence="14" type="ORF">PHYEVI_LOCUS3417</name>
</gene>
<evidence type="ECO:0000256" key="13">
    <source>
        <dbReference type="SAM" id="Coils"/>
    </source>
</evidence>
<dbReference type="GO" id="GO:1904423">
    <property type="term" value="C:dehydrodolichyl diphosphate synthase complex"/>
    <property type="evidence" value="ECO:0007669"/>
    <property type="project" value="TreeGrafter"/>
</dbReference>
<dbReference type="PROSITE" id="PS01066">
    <property type="entry name" value="UPP_SYNTHASE"/>
    <property type="match status" value="1"/>
</dbReference>
<comment type="subcellular location">
    <subcellularLocation>
        <location evidence="2">Endoplasmic reticulum membrane</location>
        <topology evidence="2">Peripheral membrane protein</topology>
    </subcellularLocation>
</comment>
<evidence type="ECO:0000313" key="14">
    <source>
        <dbReference type="EMBL" id="CAG9857006.1"/>
    </source>
</evidence>
<evidence type="ECO:0000256" key="2">
    <source>
        <dbReference type="ARBA" id="ARBA00004406"/>
    </source>
</evidence>
<evidence type="ECO:0000256" key="6">
    <source>
        <dbReference type="ARBA" id="ARBA00022824"/>
    </source>
</evidence>
<dbReference type="CDD" id="cd00475">
    <property type="entry name" value="Cis_IPPS"/>
    <property type="match status" value="1"/>
</dbReference>
<proteinExistence type="inferred from homology"/>
<evidence type="ECO:0000256" key="9">
    <source>
        <dbReference type="ARBA" id="ARBA00047353"/>
    </source>
</evidence>
<dbReference type="InterPro" id="IPR036424">
    <property type="entry name" value="UPP_synth-like_sf"/>
</dbReference>
<evidence type="ECO:0000256" key="5">
    <source>
        <dbReference type="ARBA" id="ARBA00022679"/>
    </source>
</evidence>
<dbReference type="GO" id="GO:0045547">
    <property type="term" value="F:ditrans,polycis-polyprenyl diphosphate synthase [(2E,6E)-farnesyl diphosphate specific] activity"/>
    <property type="evidence" value="ECO:0007669"/>
    <property type="project" value="UniProtKB-EC"/>
</dbReference>
<dbReference type="GO" id="GO:0005789">
    <property type="term" value="C:endoplasmic reticulum membrane"/>
    <property type="evidence" value="ECO:0007669"/>
    <property type="project" value="UniProtKB-SubCell"/>
</dbReference>
<dbReference type="GO" id="GO:0016094">
    <property type="term" value="P:polyprenol biosynthetic process"/>
    <property type="evidence" value="ECO:0007669"/>
    <property type="project" value="TreeGrafter"/>
</dbReference>
<dbReference type="NCBIfam" id="TIGR00055">
    <property type="entry name" value="uppS"/>
    <property type="match status" value="1"/>
</dbReference>
<organism evidence="14 15">
    <name type="scientific">Phyllotreta striolata</name>
    <name type="common">Striped flea beetle</name>
    <name type="synonym">Crioceris striolata</name>
    <dbReference type="NCBI Taxonomy" id="444603"/>
    <lineage>
        <taxon>Eukaryota</taxon>
        <taxon>Metazoa</taxon>
        <taxon>Ecdysozoa</taxon>
        <taxon>Arthropoda</taxon>
        <taxon>Hexapoda</taxon>
        <taxon>Insecta</taxon>
        <taxon>Pterygota</taxon>
        <taxon>Neoptera</taxon>
        <taxon>Endopterygota</taxon>
        <taxon>Coleoptera</taxon>
        <taxon>Polyphaga</taxon>
        <taxon>Cucujiformia</taxon>
        <taxon>Chrysomeloidea</taxon>
        <taxon>Chrysomelidae</taxon>
        <taxon>Galerucinae</taxon>
        <taxon>Alticini</taxon>
        <taxon>Phyllotreta</taxon>
    </lineage>
</organism>
<dbReference type="EC" id="2.5.1.-" evidence="12"/>
<evidence type="ECO:0000256" key="7">
    <source>
        <dbReference type="ARBA" id="ARBA00022842"/>
    </source>
</evidence>
<dbReference type="EMBL" id="OU900106">
    <property type="protein sequence ID" value="CAG9857006.1"/>
    <property type="molecule type" value="Genomic_DNA"/>
</dbReference>
<evidence type="ECO:0000256" key="4">
    <source>
        <dbReference type="ARBA" id="ARBA00005432"/>
    </source>
</evidence>
<keyword evidence="6" id="KW-0256">Endoplasmic reticulum</keyword>
<evidence type="ECO:0000256" key="11">
    <source>
        <dbReference type="ARBA" id="ARBA00064670"/>
    </source>
</evidence>
<dbReference type="FunFam" id="3.40.1180.10:FF:000002">
    <property type="entry name" value="Alkyl transferase"/>
    <property type="match status" value="1"/>
</dbReference>
<keyword evidence="8" id="KW-0472">Membrane</keyword>
<comment type="function">
    <text evidence="10">With NUS1, forms the dehydrodolichyl diphosphate synthase (DDS) complex, an essential component of the dolichol monophosphate (Dol-P) biosynthetic machinery. Adds multiple copies of isopentenyl pyrophosphate (IPP) to farnesyl pyrophosphate (FPP) to produce dehydrodolichyl diphosphate (Dedol-PP), a precursor of dolichol which is utilized as a sugar carrier in protein glycosylation in the endoplasmic reticulum (ER).</text>
</comment>
<comment type="pathway">
    <text evidence="3">Protein modification; protein glycosylation.</text>
</comment>
<sequence>MSWIRNNDLNLLQKLCVNVLKCGPVPRHVAFIMDGNRRYARKTNVQKAEGHSKGFDKLAECLHWCRELGIKEVTVYAFSIENFKRSNDEVEALMQLAREKFQKLFEEKDKLMQEGVCIRVIGNLCLLPDDIRKLIAEAMLLTKDNTRSILNVAFSYTSREEITQSIRSIVEAVQDKSIEVGDVSEELIANCLYTHLSPDPDILIRTSGEVRISDFLLWQISNTELCFTNVLWPEFNIWHLLGFVFKYQRSRCLQDVYKANKPQPNRNHRTQSFVKSFERKRIQQLELYARA</sequence>
<dbReference type="InterPro" id="IPR018520">
    <property type="entry name" value="UPP_synth-like_CS"/>
</dbReference>
<dbReference type="Gene3D" id="3.40.1180.10">
    <property type="entry name" value="Decaprenyl diphosphate synthase-like"/>
    <property type="match status" value="1"/>
</dbReference>
<reference evidence="14" key="1">
    <citation type="submission" date="2022-01" db="EMBL/GenBank/DDBJ databases">
        <authorList>
            <person name="King R."/>
        </authorList>
    </citation>
    <scope>NUCLEOTIDE SEQUENCE</scope>
</reference>
<keyword evidence="15" id="KW-1185">Reference proteome</keyword>
<evidence type="ECO:0000256" key="12">
    <source>
        <dbReference type="RuleBase" id="RU363018"/>
    </source>
</evidence>
<dbReference type="SUPFAM" id="SSF64005">
    <property type="entry name" value="Undecaprenyl diphosphate synthase"/>
    <property type="match status" value="1"/>
</dbReference>
<evidence type="ECO:0000313" key="15">
    <source>
        <dbReference type="Proteomes" id="UP001153712"/>
    </source>
</evidence>
<evidence type="ECO:0000256" key="8">
    <source>
        <dbReference type="ARBA" id="ARBA00023136"/>
    </source>
</evidence>
<comment type="subunit">
    <text evidence="11">Forms an active dehydrodolichyl diphosphate synthase complex with NUS1.</text>
</comment>
<keyword evidence="7" id="KW-0460">Magnesium</keyword>
<dbReference type="Proteomes" id="UP001153712">
    <property type="component" value="Chromosome 13"/>
</dbReference>
<evidence type="ECO:0000256" key="1">
    <source>
        <dbReference type="ARBA" id="ARBA00001946"/>
    </source>
</evidence>
<keyword evidence="5 12" id="KW-0808">Transferase</keyword>
<name>A0A9N9XLC7_PHYSR</name>
<comment type="similarity">
    <text evidence="4 12">Belongs to the UPP synthase family.</text>
</comment>
<keyword evidence="13" id="KW-0175">Coiled coil</keyword>
<dbReference type="PANTHER" id="PTHR10291:SF43">
    <property type="entry name" value="DEHYDRODOLICHYL DIPHOSPHATE SYNTHASE COMPLEX SUBUNIT DHDDS"/>
    <property type="match status" value="1"/>
</dbReference>
<dbReference type="Pfam" id="PF01255">
    <property type="entry name" value="Prenyltransf"/>
    <property type="match status" value="1"/>
</dbReference>
<feature type="coiled-coil region" evidence="13">
    <location>
        <begin position="80"/>
        <end position="114"/>
    </location>
</feature>
<dbReference type="InterPro" id="IPR001441">
    <property type="entry name" value="UPP_synth-like"/>
</dbReference>
<comment type="catalytic activity">
    <reaction evidence="9">
        <text>n isopentenyl diphosphate + (2E,6E)-farnesyl diphosphate = a di-trans,poly-cis-polyprenyl diphosphate + n diphosphate</text>
        <dbReference type="Rhea" id="RHEA:53008"/>
        <dbReference type="Rhea" id="RHEA-COMP:19494"/>
        <dbReference type="ChEBI" id="CHEBI:33019"/>
        <dbReference type="ChEBI" id="CHEBI:128769"/>
        <dbReference type="ChEBI" id="CHEBI:136960"/>
        <dbReference type="ChEBI" id="CHEBI:175763"/>
        <dbReference type="EC" id="2.5.1.87"/>
    </reaction>
</comment>
<dbReference type="PANTHER" id="PTHR10291">
    <property type="entry name" value="DEHYDRODOLICHYL DIPHOSPHATE SYNTHASE FAMILY MEMBER"/>
    <property type="match status" value="1"/>
</dbReference>
<accession>A0A9N9XLC7</accession>